<dbReference type="PRINTS" id="PR00081">
    <property type="entry name" value="GDHRDH"/>
</dbReference>
<name>A0A1G4KMP2_9SACH</name>
<organism evidence="4 5">
    <name type="scientific">Lachancea nothofagi CBS 11611</name>
    <dbReference type="NCBI Taxonomy" id="1266666"/>
    <lineage>
        <taxon>Eukaryota</taxon>
        <taxon>Fungi</taxon>
        <taxon>Dikarya</taxon>
        <taxon>Ascomycota</taxon>
        <taxon>Saccharomycotina</taxon>
        <taxon>Saccharomycetes</taxon>
        <taxon>Saccharomycetales</taxon>
        <taxon>Saccharomycetaceae</taxon>
        <taxon>Lachancea</taxon>
    </lineage>
</organism>
<sequence>MSKIPVALVTGATRGIGRAIVDKLSSKGLCCIMVGSSMESFDLMRQKPLSISQDSQWHRGLAIDLAQWPYWTKQTSFSGVHFSGTNETLHKNGKWSLLEMDNGYDLAMLVNCAGIVQASPSVLCGTEQMQRLTNVNLLSAISMCNIASRRMMRSRRHLVRAPCIINISSVLGDPNVDPMPGTSLYSASKAALAQYSRVLSAELSRAGVSVHCISPSLVPGTDMIQNLNSMARSRLEAQFDAEKSHQSPQQIAKHVWDIYASH</sequence>
<evidence type="ECO:0000313" key="5">
    <source>
        <dbReference type="Proteomes" id="UP000189911"/>
    </source>
</evidence>
<dbReference type="InterPro" id="IPR002347">
    <property type="entry name" value="SDR_fam"/>
</dbReference>
<reference evidence="5" key="1">
    <citation type="submission" date="2016-03" db="EMBL/GenBank/DDBJ databases">
        <authorList>
            <person name="Devillers Hugo."/>
        </authorList>
    </citation>
    <scope>NUCLEOTIDE SEQUENCE [LARGE SCALE GENOMIC DNA]</scope>
</reference>
<dbReference type="PRINTS" id="PR00080">
    <property type="entry name" value="SDRFAMILY"/>
</dbReference>
<gene>
    <name evidence="4" type="ORF">LANO_0H12948G</name>
</gene>
<dbReference type="Pfam" id="PF00106">
    <property type="entry name" value="adh_short"/>
    <property type="match status" value="2"/>
</dbReference>
<dbReference type="GO" id="GO:0006633">
    <property type="term" value="P:fatty acid biosynthetic process"/>
    <property type="evidence" value="ECO:0007669"/>
    <property type="project" value="TreeGrafter"/>
</dbReference>
<keyword evidence="2" id="KW-0560">Oxidoreductase</keyword>
<dbReference type="GO" id="GO:0016616">
    <property type="term" value="F:oxidoreductase activity, acting on the CH-OH group of donors, NAD or NADP as acceptor"/>
    <property type="evidence" value="ECO:0007669"/>
    <property type="project" value="TreeGrafter"/>
</dbReference>
<dbReference type="SUPFAM" id="SSF51735">
    <property type="entry name" value="NAD(P)-binding Rossmann-fold domains"/>
    <property type="match status" value="1"/>
</dbReference>
<dbReference type="Proteomes" id="UP000189911">
    <property type="component" value="Chromosome H"/>
</dbReference>
<dbReference type="InterPro" id="IPR036291">
    <property type="entry name" value="NAD(P)-bd_dom_sf"/>
</dbReference>
<evidence type="ECO:0000313" key="4">
    <source>
        <dbReference type="EMBL" id="SCV05686.1"/>
    </source>
</evidence>
<evidence type="ECO:0000256" key="3">
    <source>
        <dbReference type="RuleBase" id="RU000363"/>
    </source>
</evidence>
<protein>
    <submittedName>
        <fullName evidence="4">LANO_0H12948g1_1</fullName>
    </submittedName>
</protein>
<dbReference type="EMBL" id="LT598447">
    <property type="protein sequence ID" value="SCV05686.1"/>
    <property type="molecule type" value="Genomic_DNA"/>
</dbReference>
<keyword evidence="5" id="KW-1185">Reference proteome</keyword>
<dbReference type="GO" id="GO:0048038">
    <property type="term" value="F:quinone binding"/>
    <property type="evidence" value="ECO:0007669"/>
    <property type="project" value="TreeGrafter"/>
</dbReference>
<dbReference type="OrthoDB" id="417891at2759"/>
<dbReference type="CDD" id="cd05233">
    <property type="entry name" value="SDR_c"/>
    <property type="match status" value="1"/>
</dbReference>
<proteinExistence type="inferred from homology"/>
<accession>A0A1G4KMP2</accession>
<dbReference type="AlphaFoldDB" id="A0A1G4KMP2"/>
<dbReference type="PANTHER" id="PTHR42760">
    <property type="entry name" value="SHORT-CHAIN DEHYDROGENASES/REDUCTASES FAMILY MEMBER"/>
    <property type="match status" value="1"/>
</dbReference>
<dbReference type="PANTHER" id="PTHR42760:SF133">
    <property type="entry name" value="3-OXOACYL-[ACYL-CARRIER-PROTEIN] REDUCTASE"/>
    <property type="match status" value="1"/>
</dbReference>
<evidence type="ECO:0000256" key="1">
    <source>
        <dbReference type="ARBA" id="ARBA00006484"/>
    </source>
</evidence>
<comment type="similarity">
    <text evidence="1 3">Belongs to the short-chain dehydrogenases/reductases (SDR) family.</text>
</comment>
<dbReference type="Gene3D" id="3.40.50.720">
    <property type="entry name" value="NAD(P)-binding Rossmann-like Domain"/>
    <property type="match status" value="1"/>
</dbReference>
<evidence type="ECO:0000256" key="2">
    <source>
        <dbReference type="ARBA" id="ARBA00023002"/>
    </source>
</evidence>